<name>A0A8H7V625_9FUNG</name>
<dbReference type="GO" id="GO:0016020">
    <property type="term" value="C:membrane"/>
    <property type="evidence" value="ECO:0007669"/>
    <property type="project" value="UniProtKB-SubCell"/>
</dbReference>
<feature type="transmembrane region" description="Helical" evidence="11">
    <location>
        <begin position="88"/>
        <end position="111"/>
    </location>
</feature>
<evidence type="ECO:0000256" key="11">
    <source>
        <dbReference type="SAM" id="Phobius"/>
    </source>
</evidence>
<evidence type="ECO:0000256" key="8">
    <source>
        <dbReference type="ARBA" id="ARBA00022989"/>
    </source>
</evidence>
<dbReference type="Gene3D" id="1.20.120.1770">
    <property type="match status" value="1"/>
</dbReference>
<dbReference type="AlphaFoldDB" id="A0A8H7V625"/>
<dbReference type="Proteomes" id="UP000650833">
    <property type="component" value="Unassembled WGS sequence"/>
</dbReference>
<dbReference type="CDD" id="cd08761">
    <property type="entry name" value="Cyt_b561_CYB561D2_like"/>
    <property type="match status" value="1"/>
</dbReference>
<keyword evidence="9" id="KW-0408">Iron</keyword>
<keyword evidence="10 11" id="KW-0472">Membrane</keyword>
<evidence type="ECO:0000256" key="1">
    <source>
        <dbReference type="ARBA" id="ARBA00001970"/>
    </source>
</evidence>
<evidence type="ECO:0000256" key="3">
    <source>
        <dbReference type="ARBA" id="ARBA00022448"/>
    </source>
</evidence>
<feature type="transmembrane region" description="Helical" evidence="11">
    <location>
        <begin position="201"/>
        <end position="220"/>
    </location>
</feature>
<dbReference type="PANTHER" id="PTHR15422:SF45">
    <property type="entry name" value="CYTOCHROME B561 DOMAIN-CONTAINING PROTEIN"/>
    <property type="match status" value="1"/>
</dbReference>
<dbReference type="InterPro" id="IPR006593">
    <property type="entry name" value="Cyt_b561/ferric_Rdtase_TM"/>
</dbReference>
<feature type="transmembrane region" description="Helical" evidence="11">
    <location>
        <begin position="131"/>
        <end position="150"/>
    </location>
</feature>
<dbReference type="SMART" id="SM00665">
    <property type="entry name" value="B561"/>
    <property type="match status" value="1"/>
</dbReference>
<sequence>MASSVDEETPLIEHQQSQSQLNKKDAYAKWSIISGLTLFVGLVVSVLVRIPFNIFTYHPLFMTGFIVFVTEGVSLLQPTATDIEKKRGLGYHAIIQTISYLSAISGFSFIFYNKVISGKHHFESFHGKMGLFVFIYLFVQLLFGVSMAFLPRQIFGSVDKAKSTWKYHRVFGYILLVLVWTTAQLGVRADYMYNNLYSPHLIWLHWVSLILVFSGLYGRIRFKKWGIIRQ</sequence>
<evidence type="ECO:0000256" key="10">
    <source>
        <dbReference type="ARBA" id="ARBA00023136"/>
    </source>
</evidence>
<feature type="domain" description="Cytochrome b561" evidence="12">
    <location>
        <begin position="24"/>
        <end position="223"/>
    </location>
</feature>
<evidence type="ECO:0000256" key="4">
    <source>
        <dbReference type="ARBA" id="ARBA00022617"/>
    </source>
</evidence>
<comment type="caution">
    <text evidence="13">The sequence shown here is derived from an EMBL/GenBank/DDBJ whole genome shotgun (WGS) entry which is preliminary data.</text>
</comment>
<keyword evidence="8 11" id="KW-1133">Transmembrane helix</keyword>
<organism evidence="13 14">
    <name type="scientific">Mucor plumbeus</name>
    <dbReference type="NCBI Taxonomy" id="97098"/>
    <lineage>
        <taxon>Eukaryota</taxon>
        <taxon>Fungi</taxon>
        <taxon>Fungi incertae sedis</taxon>
        <taxon>Mucoromycota</taxon>
        <taxon>Mucoromycotina</taxon>
        <taxon>Mucoromycetes</taxon>
        <taxon>Mucorales</taxon>
        <taxon>Mucorineae</taxon>
        <taxon>Mucoraceae</taxon>
        <taxon>Mucor</taxon>
    </lineage>
</organism>
<gene>
    <name evidence="13" type="ORF">INT46_005873</name>
</gene>
<comment type="cofactor">
    <cofactor evidence="1">
        <name>heme b</name>
        <dbReference type="ChEBI" id="CHEBI:60344"/>
    </cofactor>
</comment>
<comment type="subcellular location">
    <subcellularLocation>
        <location evidence="2">Membrane</location>
        <topology evidence="2">Multi-pass membrane protein</topology>
    </subcellularLocation>
</comment>
<dbReference type="PROSITE" id="PS50939">
    <property type="entry name" value="CYTOCHROME_B561"/>
    <property type="match status" value="1"/>
</dbReference>
<dbReference type="OrthoDB" id="432881at2759"/>
<keyword evidence="7" id="KW-0249">Electron transport</keyword>
<dbReference type="GO" id="GO:0140575">
    <property type="term" value="F:transmembrane monodehydroascorbate reductase activity"/>
    <property type="evidence" value="ECO:0007669"/>
    <property type="project" value="InterPro"/>
</dbReference>
<evidence type="ECO:0000313" key="14">
    <source>
        <dbReference type="Proteomes" id="UP000650833"/>
    </source>
</evidence>
<evidence type="ECO:0000259" key="12">
    <source>
        <dbReference type="PROSITE" id="PS50939"/>
    </source>
</evidence>
<dbReference type="GO" id="GO:0046872">
    <property type="term" value="F:metal ion binding"/>
    <property type="evidence" value="ECO:0007669"/>
    <property type="project" value="UniProtKB-KW"/>
</dbReference>
<keyword evidence="6" id="KW-0479">Metal-binding</keyword>
<dbReference type="Pfam" id="PF03188">
    <property type="entry name" value="Cytochrom_B561"/>
    <property type="match status" value="1"/>
</dbReference>
<evidence type="ECO:0000313" key="13">
    <source>
        <dbReference type="EMBL" id="KAG2204728.1"/>
    </source>
</evidence>
<evidence type="ECO:0000256" key="2">
    <source>
        <dbReference type="ARBA" id="ARBA00004141"/>
    </source>
</evidence>
<evidence type="ECO:0000256" key="6">
    <source>
        <dbReference type="ARBA" id="ARBA00022723"/>
    </source>
</evidence>
<evidence type="ECO:0000256" key="9">
    <source>
        <dbReference type="ARBA" id="ARBA00023004"/>
    </source>
</evidence>
<evidence type="ECO:0000256" key="5">
    <source>
        <dbReference type="ARBA" id="ARBA00022692"/>
    </source>
</evidence>
<feature type="transmembrane region" description="Helical" evidence="11">
    <location>
        <begin position="27"/>
        <end position="48"/>
    </location>
</feature>
<dbReference type="PANTHER" id="PTHR15422">
    <property type="entry name" value="OS05G0565100 PROTEIN"/>
    <property type="match status" value="1"/>
</dbReference>
<proteinExistence type="predicted"/>
<keyword evidence="14" id="KW-1185">Reference proteome</keyword>
<keyword evidence="5 11" id="KW-0812">Transmembrane</keyword>
<accession>A0A8H7V625</accession>
<keyword evidence="4" id="KW-0349">Heme</keyword>
<evidence type="ECO:0000256" key="7">
    <source>
        <dbReference type="ARBA" id="ARBA00022982"/>
    </source>
</evidence>
<protein>
    <recommendedName>
        <fullName evidence="12">Cytochrome b561 domain-containing protein</fullName>
    </recommendedName>
</protein>
<reference evidence="13" key="1">
    <citation type="submission" date="2020-12" db="EMBL/GenBank/DDBJ databases">
        <title>Metabolic potential, ecology and presence of endohyphal bacteria is reflected in genomic diversity of Mucoromycotina.</title>
        <authorList>
            <person name="Muszewska A."/>
            <person name="Okrasinska A."/>
            <person name="Steczkiewicz K."/>
            <person name="Drgas O."/>
            <person name="Orlowska M."/>
            <person name="Perlinska-Lenart U."/>
            <person name="Aleksandrzak-Piekarczyk T."/>
            <person name="Szatraj K."/>
            <person name="Zielenkiewicz U."/>
            <person name="Pilsyk S."/>
            <person name="Malc E."/>
            <person name="Mieczkowski P."/>
            <person name="Kruszewska J.S."/>
            <person name="Biernat P."/>
            <person name="Pawlowska J."/>
        </authorList>
    </citation>
    <scope>NUCLEOTIDE SEQUENCE</scope>
    <source>
        <strain evidence="13">CBS 226.32</strain>
    </source>
</reference>
<feature type="transmembrane region" description="Helical" evidence="11">
    <location>
        <begin position="170"/>
        <end position="189"/>
    </location>
</feature>
<dbReference type="EMBL" id="JAEPRC010000191">
    <property type="protein sequence ID" value="KAG2204728.1"/>
    <property type="molecule type" value="Genomic_DNA"/>
</dbReference>
<keyword evidence="3" id="KW-0813">Transport</keyword>
<dbReference type="InterPro" id="IPR045150">
    <property type="entry name" value="CYB561D1/2"/>
</dbReference>
<feature type="transmembrane region" description="Helical" evidence="11">
    <location>
        <begin position="54"/>
        <end position="76"/>
    </location>
</feature>